<feature type="transmembrane region" description="Helical" evidence="3">
    <location>
        <begin position="12"/>
        <end position="33"/>
    </location>
</feature>
<evidence type="ECO:0000256" key="1">
    <source>
        <dbReference type="SAM" id="Coils"/>
    </source>
</evidence>
<dbReference type="Proteomes" id="UP001597297">
    <property type="component" value="Unassembled WGS sequence"/>
</dbReference>
<sequence>MKDSFGNSFTKTLATLGVAATTAVLFITTAIASGKLGGLAAYLPIAILLTSSLSISAIWLFGRPRKSDSTSLKNLRELETRVEELEARIHNAEVVDAFENRLAEKEVNQRFRTKPAEQQSHTPTLQQ</sequence>
<gene>
    <name evidence="4" type="ORF">ACFSQZ_07560</name>
</gene>
<keyword evidence="3" id="KW-1133">Transmembrane helix</keyword>
<feature type="region of interest" description="Disordered" evidence="2">
    <location>
        <begin position="108"/>
        <end position="127"/>
    </location>
</feature>
<proteinExistence type="predicted"/>
<keyword evidence="3" id="KW-0472">Membrane</keyword>
<evidence type="ECO:0000256" key="3">
    <source>
        <dbReference type="SAM" id="Phobius"/>
    </source>
</evidence>
<organism evidence="4 5">
    <name type="scientific">Rubritalea spongiae</name>
    <dbReference type="NCBI Taxonomy" id="430797"/>
    <lineage>
        <taxon>Bacteria</taxon>
        <taxon>Pseudomonadati</taxon>
        <taxon>Verrucomicrobiota</taxon>
        <taxon>Verrucomicrobiia</taxon>
        <taxon>Verrucomicrobiales</taxon>
        <taxon>Rubritaleaceae</taxon>
        <taxon>Rubritalea</taxon>
    </lineage>
</organism>
<keyword evidence="3" id="KW-0812">Transmembrane</keyword>
<keyword evidence="1" id="KW-0175">Coiled coil</keyword>
<dbReference type="EMBL" id="JBHUJC010000020">
    <property type="protein sequence ID" value="MFD2276320.1"/>
    <property type="molecule type" value="Genomic_DNA"/>
</dbReference>
<name>A0ABW5E4D4_9BACT</name>
<feature type="transmembrane region" description="Helical" evidence="3">
    <location>
        <begin position="39"/>
        <end position="61"/>
    </location>
</feature>
<feature type="compositionally biased region" description="Polar residues" evidence="2">
    <location>
        <begin position="116"/>
        <end position="127"/>
    </location>
</feature>
<evidence type="ECO:0000256" key="2">
    <source>
        <dbReference type="SAM" id="MobiDB-lite"/>
    </source>
</evidence>
<protein>
    <submittedName>
        <fullName evidence="4">Uncharacterized protein</fullName>
    </submittedName>
</protein>
<feature type="coiled-coil region" evidence="1">
    <location>
        <begin position="68"/>
        <end position="95"/>
    </location>
</feature>
<comment type="caution">
    <text evidence="4">The sequence shown here is derived from an EMBL/GenBank/DDBJ whole genome shotgun (WGS) entry which is preliminary data.</text>
</comment>
<evidence type="ECO:0000313" key="5">
    <source>
        <dbReference type="Proteomes" id="UP001597297"/>
    </source>
</evidence>
<accession>A0ABW5E4D4</accession>
<evidence type="ECO:0000313" key="4">
    <source>
        <dbReference type="EMBL" id="MFD2276320.1"/>
    </source>
</evidence>
<reference evidence="5" key="1">
    <citation type="journal article" date="2019" name="Int. J. Syst. Evol. Microbiol.">
        <title>The Global Catalogue of Microorganisms (GCM) 10K type strain sequencing project: providing services to taxonomists for standard genome sequencing and annotation.</title>
        <authorList>
            <consortium name="The Broad Institute Genomics Platform"/>
            <consortium name="The Broad Institute Genome Sequencing Center for Infectious Disease"/>
            <person name="Wu L."/>
            <person name="Ma J."/>
        </authorList>
    </citation>
    <scope>NUCLEOTIDE SEQUENCE [LARGE SCALE GENOMIC DNA]</scope>
    <source>
        <strain evidence="5">JCM 16545</strain>
    </source>
</reference>
<dbReference type="RefSeq" id="WP_377094337.1">
    <property type="nucleotide sequence ID" value="NZ_JBHSJM010000001.1"/>
</dbReference>
<keyword evidence="5" id="KW-1185">Reference proteome</keyword>